<feature type="domain" description="Proteasome activator Blm10 middle HEAT repeats region" evidence="11">
    <location>
        <begin position="351"/>
        <end position="881"/>
    </location>
</feature>
<protein>
    <recommendedName>
        <fullName evidence="16">Proteasome activator complex subunit 4 C-terminal domain-containing protein</fullName>
    </recommendedName>
</protein>
<dbReference type="InterPro" id="IPR016024">
    <property type="entry name" value="ARM-type_fold"/>
</dbReference>
<comment type="subcellular location">
    <subcellularLocation>
        <location evidence="2">Cytoplasm</location>
    </subcellularLocation>
    <subcellularLocation>
        <location evidence="1">Nucleus speckle</location>
    </subcellularLocation>
</comment>
<sequence>MYKCSELTESNSSNNNNPILESKNNHKRTFLYQELLPYKVQSEEKQLENLNEIIKNIYISLAANDFFKASIFSKELSNWLNLKFDLPSQIRTKLVNVYYELCTTQGIAPGPQKKFESLFLSLTKRHYYLSIHDISLDWRPAFLVLKRIMFPNDETSIKARPGLSLDNISIIPIIKNARLYFPSEEIPNIFNELLPLFNTSIISDAFIVAGMLNLFLPCHPPLKNDPKLDPEYWLPSIFHLWLLVSNSNYYDFIFLDLLGRLAKESLPASTRSACLFTNNQLSHIFTTILRLFDIPVGNIKSLVPNNFDSQLGIVSILQQKSFTKEAAKLIIYSISPLCITRKKRTKVLLRLKILLQSIETYFHPLNHGPWSINLAKFLYNLSNYFVGRWNKESNKELEILQEKKLNLQIRKEFVLALRKVTFMTIYSRNSEVMEQSQMTLQKLAYLEPSLILPGILRRIYPSLTGLVETHRTISSLRSLCVLAPIISSTSVFRNYLTNLLSLVLPGIDANDLDKTIHSLIFISRVAQNVPFHDLAGDENGKIALNWIENELNKFDNMINDDDYLLENCNNNDYEINTYINNNIVAKSSTAFFREFILAFLDRLFILFENFSDEASLKTKSIENNVIEILPSTLTYFFASLSDDFFKLALEKIINFVSNNVIYQSIHAVSFLCNSCALRNPKLFFQKLFPILKANILFEIKNNGAGSTRNASIDVHPRDKTLLWNLQILSTSINGSGEILIQYKEDLTEILDILVEKSRGNIITHVGIFFSLILSNFTTIYPINRQMFEFNTEDYENIQPDNWAIKTNSKNLNIQWHVPSEEEITFSVDLFTHQCNKILESLSYLVKTYNKSTFKTGKEWSDSVVKYLSYLKRALLGIASLFDSNSKIENEASENNENYKIKYRYPSGYFFENKKNDLRYIQILQIKKKIGNTLHNIHIFLTNYHNDDIQCFKSLISTLKTWLLDVLYCQTTDLLDSLIRSYTDDIQPYKINGLRKKYPRALLIKRAEIYHVTRIKFNAKHRNMTSLDTILLKDLVSSCLSFYSEIRQHAQNALNIAAKVITNSQNIIILPLLNAMLSSDIEILKGATYSLCTLKHLKHIVINNWDFIPRFIYGLIHLTKFDRFSLKKIFDKAYIDFIVTFKLHSRVILYEKKFLNLIKPTDNINTEIIALSKDVDKKHIYIYNEIKNLRHELINIIKNTHWRTSAMIGTGLIGILVNVENPPDSILVSSVIQESINDHPLLRSLYIASLTSFLSILWQHGLTNGNLKAILLEEMQIPTKIFHYVNLNEQNVEVYTKEFLFNFSNPVEDYFIDSLQYGWLIWPKKYPVYVIRKELQLLQPDPFTEKTFDSINHLFSEAWFEVFFNHLKQESRQNFPKFRIIIAVFIKFLFQMIKNIPCYITLNNLKQKIEQLCIPENDKYKIRAGSEILSGLVASLKYESVEYCNQTWEWILPIVKKNFENITPETLNFWLNFVKFCFSEKDPRRSWSFFKMLISFRLDKKSSLAFKESAKIALLRKAIKHCGWHFQFTNPIIENLLYHLDHPFNSVRNEIAKTLSIIASFEYHESFCNVESFIEYQYQNRNSYLTIPYISSNHLKDIVKKIFSQLKSWKSKYILKSDSLSYISGCKTILSWLKYSLNSPEHALIVPHIPKTILPEIIFMLDVKEDPELLSSVHQVLQQIGNICFPSYLLRPMTNSIIKIMTSSENWHHKLNVFPLLQSFFFRNLFTLHQNCHKKLLKEIKLLLQDPQIEVRLSAASTLTGMIQCARNTSKTDISQLLKQFSDLLTDNPLQKNCATLTVISRHAAVLGLSALVMAFPYDTPEPWIPPVVSRLARIGLDPHPIGSTVRKFVADFKKTHSDTWDMDQKTFTKDELDDLSELSSHNYFT</sequence>
<gene>
    <name evidence="14" type="ORF">T551_02769</name>
</gene>
<dbReference type="Pfam" id="PF16547">
    <property type="entry name" value="BLM10_N"/>
    <property type="match status" value="1"/>
</dbReference>
<dbReference type="RefSeq" id="XP_018228912.1">
    <property type="nucleotide sequence ID" value="XM_018375032.1"/>
</dbReference>
<feature type="domain" description="Proteasome activator complex subunit 4-like HEAT repeat-like" evidence="13">
    <location>
        <begin position="1310"/>
        <end position="1514"/>
    </location>
</feature>
<evidence type="ECO:0000256" key="2">
    <source>
        <dbReference type="ARBA" id="ARBA00004496"/>
    </source>
</evidence>
<organism evidence="14 15">
    <name type="scientific">Pneumocystis jirovecii (strain RU7)</name>
    <name type="common">Human pneumocystis pneumonia agent</name>
    <dbReference type="NCBI Taxonomy" id="1408657"/>
    <lineage>
        <taxon>Eukaryota</taxon>
        <taxon>Fungi</taxon>
        <taxon>Dikarya</taxon>
        <taxon>Ascomycota</taxon>
        <taxon>Taphrinomycotina</taxon>
        <taxon>Pneumocystomycetes</taxon>
        <taxon>Pneumocystaceae</taxon>
        <taxon>Pneumocystis</taxon>
    </lineage>
</organism>
<keyword evidence="7" id="KW-0234">DNA repair</keyword>
<comment type="similarity">
    <text evidence="3">Belongs to the BLM10 family.</text>
</comment>
<proteinExistence type="inferred from homology"/>
<evidence type="ECO:0000259" key="12">
    <source>
        <dbReference type="Pfam" id="PF16547"/>
    </source>
</evidence>
<evidence type="ECO:0000256" key="6">
    <source>
        <dbReference type="ARBA" id="ARBA00022763"/>
    </source>
</evidence>
<feature type="domain" description="Proteasome activator complex subunit 4 C-terminal" evidence="10">
    <location>
        <begin position="1799"/>
        <end position="1884"/>
    </location>
</feature>
<evidence type="ECO:0000313" key="15">
    <source>
        <dbReference type="Proteomes" id="UP000053447"/>
    </source>
</evidence>
<feature type="domain" description="Proteasome activator Blm10 N-terminal" evidence="12">
    <location>
        <begin position="23"/>
        <end position="66"/>
    </location>
</feature>
<dbReference type="InterPro" id="IPR011989">
    <property type="entry name" value="ARM-like"/>
</dbReference>
<name>A0A0W4ZJ18_PNEJ7</name>
<dbReference type="eggNOG" id="KOG1851">
    <property type="taxonomic scope" value="Eukaryota"/>
</dbReference>
<keyword evidence="5" id="KW-0677">Repeat</keyword>
<evidence type="ECO:0000256" key="7">
    <source>
        <dbReference type="ARBA" id="ARBA00023204"/>
    </source>
</evidence>
<keyword evidence="6" id="KW-0227">DNA damage</keyword>
<evidence type="ECO:0000259" key="11">
    <source>
        <dbReference type="Pfam" id="PF16507"/>
    </source>
</evidence>
<evidence type="ECO:0000256" key="9">
    <source>
        <dbReference type="SAM" id="MobiDB-lite"/>
    </source>
</evidence>
<dbReference type="VEuPathDB" id="FungiDB:T551_02769"/>
<dbReference type="OrthoDB" id="17907at2759"/>
<evidence type="ECO:0000256" key="4">
    <source>
        <dbReference type="ARBA" id="ARBA00022490"/>
    </source>
</evidence>
<dbReference type="Gene3D" id="1.25.10.10">
    <property type="entry name" value="Leucine-rich Repeat Variant"/>
    <property type="match status" value="1"/>
</dbReference>
<dbReference type="GeneID" id="28941287"/>
<dbReference type="InterPro" id="IPR032430">
    <property type="entry name" value="Blm10_mid"/>
</dbReference>
<feature type="region of interest" description="Disordered" evidence="9">
    <location>
        <begin position="1"/>
        <end position="22"/>
    </location>
</feature>
<evidence type="ECO:0000259" key="13">
    <source>
        <dbReference type="Pfam" id="PF23096"/>
    </source>
</evidence>
<dbReference type="InterPro" id="IPR021843">
    <property type="entry name" value="PSME4_C"/>
</dbReference>
<dbReference type="GO" id="GO:0016504">
    <property type="term" value="F:peptidase activator activity"/>
    <property type="evidence" value="ECO:0007669"/>
    <property type="project" value="InterPro"/>
</dbReference>
<dbReference type="PANTHER" id="PTHR32170">
    <property type="entry name" value="PROTEASOME ACTIVATOR COMPLEX SUBUNIT 4"/>
    <property type="match status" value="1"/>
</dbReference>
<dbReference type="InterPro" id="IPR055455">
    <property type="entry name" value="HEAT_PSME4"/>
</dbReference>
<evidence type="ECO:0000256" key="5">
    <source>
        <dbReference type="ARBA" id="ARBA00022737"/>
    </source>
</evidence>
<evidence type="ECO:0000256" key="8">
    <source>
        <dbReference type="ARBA" id="ARBA00023242"/>
    </source>
</evidence>
<dbReference type="SUPFAM" id="SSF48371">
    <property type="entry name" value="ARM repeat"/>
    <property type="match status" value="2"/>
</dbReference>
<evidence type="ECO:0008006" key="16">
    <source>
        <dbReference type="Google" id="ProtNLM"/>
    </source>
</evidence>
<reference evidence="15" key="1">
    <citation type="journal article" date="2016" name="Nat. Commun.">
        <title>Genome analysis of three Pneumocystis species reveals adaptation mechanisms to life exclusively in mammalian hosts.</title>
        <authorList>
            <person name="Ma L."/>
            <person name="Chen Z."/>
            <person name="Huang D.W."/>
            <person name="Kutty G."/>
            <person name="Ishihara M."/>
            <person name="Wang H."/>
            <person name="Abouelleil A."/>
            <person name="Bishop L."/>
            <person name="Davey E."/>
            <person name="Deng R."/>
            <person name="Deng X."/>
            <person name="Fan L."/>
            <person name="Fantoni G."/>
            <person name="Fitzgerald M."/>
            <person name="Gogineni E."/>
            <person name="Goldberg J.M."/>
            <person name="Handley G."/>
            <person name="Hu X."/>
            <person name="Huber C."/>
            <person name="Jiao X."/>
            <person name="Jones K."/>
            <person name="Levin J.Z."/>
            <person name="Liu Y."/>
            <person name="Macdonald P."/>
            <person name="Melnikov A."/>
            <person name="Raley C."/>
            <person name="Sassi M."/>
            <person name="Sherman B.T."/>
            <person name="Song X."/>
            <person name="Sykes S."/>
            <person name="Tran B."/>
            <person name="Walsh L."/>
            <person name="Xia Y."/>
            <person name="Yang J."/>
            <person name="Young S."/>
            <person name="Zeng Q."/>
            <person name="Zheng X."/>
            <person name="Stephens R."/>
            <person name="Nusbaum C."/>
            <person name="Birren B.W."/>
            <person name="Azadi P."/>
            <person name="Lempicki R.A."/>
            <person name="Cuomo C.A."/>
            <person name="Kovacs J.A."/>
        </authorList>
    </citation>
    <scope>NUCLEOTIDE SEQUENCE [LARGE SCALE GENOMIC DNA]</scope>
    <source>
        <strain evidence="15">RU7</strain>
    </source>
</reference>
<accession>A0A0W4ZJ18</accession>
<dbReference type="PANTHER" id="PTHR32170:SF3">
    <property type="entry name" value="PROTEASOME ACTIVATOR COMPLEX SUBUNIT 4"/>
    <property type="match status" value="1"/>
</dbReference>
<dbReference type="EMBL" id="LFWA01000012">
    <property type="protein sequence ID" value="KTW28350.1"/>
    <property type="molecule type" value="Genomic_DNA"/>
</dbReference>
<dbReference type="GO" id="GO:0016607">
    <property type="term" value="C:nuclear speck"/>
    <property type="evidence" value="ECO:0007669"/>
    <property type="project" value="UniProtKB-SubCell"/>
</dbReference>
<keyword evidence="15" id="KW-1185">Reference proteome</keyword>
<dbReference type="InterPro" id="IPR032372">
    <property type="entry name" value="Blm10_N"/>
</dbReference>
<dbReference type="GO" id="GO:0070628">
    <property type="term" value="F:proteasome binding"/>
    <property type="evidence" value="ECO:0007669"/>
    <property type="project" value="InterPro"/>
</dbReference>
<dbReference type="GO" id="GO:0006281">
    <property type="term" value="P:DNA repair"/>
    <property type="evidence" value="ECO:0007669"/>
    <property type="project" value="UniProtKB-KW"/>
</dbReference>
<dbReference type="GO" id="GO:0005829">
    <property type="term" value="C:cytosol"/>
    <property type="evidence" value="ECO:0007669"/>
    <property type="project" value="TreeGrafter"/>
</dbReference>
<dbReference type="GO" id="GO:0010499">
    <property type="term" value="P:proteasomal ubiquitin-independent protein catabolic process"/>
    <property type="evidence" value="ECO:0007669"/>
    <property type="project" value="TreeGrafter"/>
</dbReference>
<dbReference type="Pfam" id="PF16507">
    <property type="entry name" value="HEAT_PSME4_mid"/>
    <property type="match status" value="1"/>
</dbReference>
<comment type="caution">
    <text evidence="14">The sequence shown here is derived from an EMBL/GenBank/DDBJ whole genome shotgun (WGS) entry which is preliminary data.</text>
</comment>
<dbReference type="STRING" id="1408657.A0A0W4ZJ18"/>
<evidence type="ECO:0000259" key="10">
    <source>
        <dbReference type="Pfam" id="PF11919"/>
    </source>
</evidence>
<dbReference type="InterPro" id="IPR035309">
    <property type="entry name" value="PSME4"/>
</dbReference>
<dbReference type="Pfam" id="PF11919">
    <property type="entry name" value="PSME4_C"/>
    <property type="match status" value="1"/>
</dbReference>
<evidence type="ECO:0000256" key="3">
    <source>
        <dbReference type="ARBA" id="ARBA00005739"/>
    </source>
</evidence>
<dbReference type="Proteomes" id="UP000053447">
    <property type="component" value="Unassembled WGS sequence"/>
</dbReference>
<evidence type="ECO:0000256" key="1">
    <source>
        <dbReference type="ARBA" id="ARBA00004324"/>
    </source>
</evidence>
<keyword evidence="8" id="KW-0539">Nucleus</keyword>
<evidence type="ECO:0000313" key="14">
    <source>
        <dbReference type="EMBL" id="KTW28350.1"/>
    </source>
</evidence>
<keyword evidence="4" id="KW-0963">Cytoplasm</keyword>
<dbReference type="Pfam" id="PF23096">
    <property type="entry name" value="HEAT_PSME4"/>
    <property type="match status" value="1"/>
</dbReference>